<evidence type="ECO:0000259" key="5">
    <source>
        <dbReference type="Pfam" id="PF07992"/>
    </source>
</evidence>
<dbReference type="InterPro" id="IPR023753">
    <property type="entry name" value="FAD/NAD-binding_dom"/>
</dbReference>
<protein>
    <submittedName>
        <fullName evidence="6">FAD/NAD(P)-binding domain-containing protein</fullName>
    </submittedName>
</protein>
<dbReference type="InterPro" id="IPR036188">
    <property type="entry name" value="FAD/NAD-bd_sf"/>
</dbReference>
<dbReference type="Gene3D" id="3.50.50.60">
    <property type="entry name" value="FAD/NAD(P)-binding domain"/>
    <property type="match status" value="2"/>
</dbReference>
<evidence type="ECO:0000256" key="3">
    <source>
        <dbReference type="ARBA" id="ARBA00022827"/>
    </source>
</evidence>
<evidence type="ECO:0000256" key="4">
    <source>
        <dbReference type="ARBA" id="ARBA00023002"/>
    </source>
</evidence>
<dbReference type="EMBL" id="JAGFBS010000002">
    <property type="protein sequence ID" value="KAG6380889.1"/>
    <property type="molecule type" value="Genomic_DNA"/>
</dbReference>
<reference evidence="6" key="1">
    <citation type="submission" date="2021-03" db="EMBL/GenBank/DDBJ databases">
        <title>Evolutionary innovations through gain and loss of genes in the ectomycorrhizal Boletales.</title>
        <authorList>
            <person name="Wu G."/>
            <person name="Miyauchi S."/>
            <person name="Morin E."/>
            <person name="Yang Z.-L."/>
            <person name="Xu J."/>
            <person name="Martin F.M."/>
        </authorList>
    </citation>
    <scope>NUCLEOTIDE SEQUENCE</scope>
    <source>
        <strain evidence="6">BR01</strain>
    </source>
</reference>
<keyword evidence="3" id="KW-0274">FAD</keyword>
<comment type="similarity">
    <text evidence="1">Belongs to the FAD-dependent oxidoreductase family.</text>
</comment>
<dbReference type="OrthoDB" id="202203at2759"/>
<dbReference type="AlphaFoldDB" id="A0A8I2YWT7"/>
<dbReference type="Proteomes" id="UP000683000">
    <property type="component" value="Unassembled WGS sequence"/>
</dbReference>
<dbReference type="PRINTS" id="PR00368">
    <property type="entry name" value="FADPNR"/>
</dbReference>
<keyword evidence="2" id="KW-0285">Flavoprotein</keyword>
<name>A0A8I2YWT7_9AGAM</name>
<gene>
    <name evidence="6" type="ORF">JVT61DRAFT_5281</name>
</gene>
<dbReference type="PANTHER" id="PTHR43735">
    <property type="entry name" value="APOPTOSIS-INDUCING FACTOR 1"/>
    <property type="match status" value="1"/>
</dbReference>
<dbReference type="GO" id="GO:0005737">
    <property type="term" value="C:cytoplasm"/>
    <property type="evidence" value="ECO:0007669"/>
    <property type="project" value="TreeGrafter"/>
</dbReference>
<dbReference type="GO" id="GO:0050660">
    <property type="term" value="F:flavin adenine dinucleotide binding"/>
    <property type="evidence" value="ECO:0007669"/>
    <property type="project" value="TreeGrafter"/>
</dbReference>
<evidence type="ECO:0000313" key="6">
    <source>
        <dbReference type="EMBL" id="KAG6380889.1"/>
    </source>
</evidence>
<dbReference type="Pfam" id="PF07992">
    <property type="entry name" value="Pyr_redox_2"/>
    <property type="match status" value="1"/>
</dbReference>
<keyword evidence="4" id="KW-0560">Oxidoreductase</keyword>
<accession>A0A8I2YWT7</accession>
<evidence type="ECO:0000256" key="2">
    <source>
        <dbReference type="ARBA" id="ARBA00022630"/>
    </source>
</evidence>
<dbReference type="SUPFAM" id="SSF51905">
    <property type="entry name" value="FAD/NAD(P)-binding domain"/>
    <property type="match status" value="2"/>
</dbReference>
<keyword evidence="7" id="KW-1185">Reference proteome</keyword>
<dbReference type="Gene3D" id="3.50.50.100">
    <property type="match status" value="1"/>
</dbReference>
<comment type="caution">
    <text evidence="6">The sequence shown here is derived from an EMBL/GenBank/DDBJ whole genome shotgun (WGS) entry which is preliminary data.</text>
</comment>
<evidence type="ECO:0000256" key="1">
    <source>
        <dbReference type="ARBA" id="ARBA00006442"/>
    </source>
</evidence>
<dbReference type="PANTHER" id="PTHR43735:SF3">
    <property type="entry name" value="FERROPTOSIS SUPPRESSOR PROTEIN 1"/>
    <property type="match status" value="1"/>
</dbReference>
<evidence type="ECO:0000313" key="7">
    <source>
        <dbReference type="Proteomes" id="UP000683000"/>
    </source>
</evidence>
<dbReference type="GO" id="GO:0004174">
    <property type="term" value="F:electron-transferring-flavoprotein dehydrogenase activity"/>
    <property type="evidence" value="ECO:0007669"/>
    <property type="project" value="TreeGrafter"/>
</dbReference>
<proteinExistence type="inferred from homology"/>
<organism evidence="6 7">
    <name type="scientific">Boletus reticuloceps</name>
    <dbReference type="NCBI Taxonomy" id="495285"/>
    <lineage>
        <taxon>Eukaryota</taxon>
        <taxon>Fungi</taxon>
        <taxon>Dikarya</taxon>
        <taxon>Basidiomycota</taxon>
        <taxon>Agaricomycotina</taxon>
        <taxon>Agaricomycetes</taxon>
        <taxon>Agaricomycetidae</taxon>
        <taxon>Boletales</taxon>
        <taxon>Boletineae</taxon>
        <taxon>Boletaceae</taxon>
        <taxon>Boletoideae</taxon>
        <taxon>Boletus</taxon>
    </lineage>
</organism>
<sequence>MSIESAVVVVVGAGFAGTTVVSALSSKLDSSKYHIVLINPRPYAIPLPASLRLIVSEAANLEHTALVPLDRIYRKASGEIKLGIVRSIEPKDAQSGGHVVLESGERIPYEILIIASGSIWKGPIDFPLHETDVLPHIRTWRSKFANANHIVIVGGGALGVELAGELKDEYPGKRVTIVQGDRQLLNSTYPSSFRRGLATRLLARGVELLFNDYVQVSARGPSPNTAFAASLGSSTLSPSGFIRVKPTLQVVDHPRIFAVGDVIEWPEQKQASKVASHAKVVVQNVLNVLAGENDALVSYQGSAELIVITNGRVGRHCGWIATC</sequence>
<feature type="domain" description="FAD/NAD(P)-binding" evidence="5">
    <location>
        <begin position="8"/>
        <end position="215"/>
    </location>
</feature>